<evidence type="ECO:0000256" key="1">
    <source>
        <dbReference type="SAM" id="MobiDB-lite"/>
    </source>
</evidence>
<protein>
    <submittedName>
        <fullName evidence="2">Uncharacterized protein</fullName>
    </submittedName>
</protein>
<dbReference type="Proteomes" id="UP000735302">
    <property type="component" value="Unassembled WGS sequence"/>
</dbReference>
<feature type="region of interest" description="Disordered" evidence="1">
    <location>
        <begin position="155"/>
        <end position="203"/>
    </location>
</feature>
<sequence length="218" mass="24084">MQRSAPCEKKNLTRASRSRGHLGDHASHRTEPVSQQMPVRLADYQNATVPQAPSQATQRRSSLRRQISGRLEDVRPAADESGLYNPVISVTEPVLFPHKVKDDNPLFGRHGLFTDSFPTQGRPSRLLPISSFLTRQAPPPRLLSLRRAFDRLDNENMPEQDGTAAHPVEPSTSAAAKRRCIRTSTTSPSPPAKGELQSNEVSSTTLCPKKRILAAFGY</sequence>
<dbReference type="EMBL" id="BLXT01003676">
    <property type="protein sequence ID" value="GFO02967.1"/>
    <property type="molecule type" value="Genomic_DNA"/>
</dbReference>
<gene>
    <name evidence="2" type="ORF">PoB_002947200</name>
</gene>
<organism evidence="2 3">
    <name type="scientific">Plakobranchus ocellatus</name>
    <dbReference type="NCBI Taxonomy" id="259542"/>
    <lineage>
        <taxon>Eukaryota</taxon>
        <taxon>Metazoa</taxon>
        <taxon>Spiralia</taxon>
        <taxon>Lophotrochozoa</taxon>
        <taxon>Mollusca</taxon>
        <taxon>Gastropoda</taxon>
        <taxon>Heterobranchia</taxon>
        <taxon>Euthyneura</taxon>
        <taxon>Panpulmonata</taxon>
        <taxon>Sacoglossa</taxon>
        <taxon>Placobranchoidea</taxon>
        <taxon>Plakobranchidae</taxon>
        <taxon>Plakobranchus</taxon>
    </lineage>
</organism>
<comment type="caution">
    <text evidence="2">The sequence shown here is derived from an EMBL/GenBank/DDBJ whole genome shotgun (WGS) entry which is preliminary data.</text>
</comment>
<dbReference type="AlphaFoldDB" id="A0AAV4A7X7"/>
<feature type="compositionally biased region" description="Basic and acidic residues" evidence="1">
    <location>
        <begin position="1"/>
        <end position="11"/>
    </location>
</feature>
<accession>A0AAV4A7X7</accession>
<name>A0AAV4A7X7_9GAST</name>
<reference evidence="2 3" key="1">
    <citation type="journal article" date="2021" name="Elife">
        <title>Chloroplast acquisition without the gene transfer in kleptoplastic sea slugs, Plakobranchus ocellatus.</title>
        <authorList>
            <person name="Maeda T."/>
            <person name="Takahashi S."/>
            <person name="Yoshida T."/>
            <person name="Shimamura S."/>
            <person name="Takaki Y."/>
            <person name="Nagai Y."/>
            <person name="Toyoda A."/>
            <person name="Suzuki Y."/>
            <person name="Arimoto A."/>
            <person name="Ishii H."/>
            <person name="Satoh N."/>
            <person name="Nishiyama T."/>
            <person name="Hasebe M."/>
            <person name="Maruyama T."/>
            <person name="Minagawa J."/>
            <person name="Obokata J."/>
            <person name="Shigenobu S."/>
        </authorList>
    </citation>
    <scope>NUCLEOTIDE SEQUENCE [LARGE SCALE GENOMIC DNA]</scope>
</reference>
<feature type="region of interest" description="Disordered" evidence="1">
    <location>
        <begin position="1"/>
        <end position="37"/>
    </location>
</feature>
<evidence type="ECO:0000313" key="2">
    <source>
        <dbReference type="EMBL" id="GFO02967.1"/>
    </source>
</evidence>
<feature type="compositionally biased region" description="Basic and acidic residues" evidence="1">
    <location>
        <begin position="21"/>
        <end position="31"/>
    </location>
</feature>
<evidence type="ECO:0000313" key="3">
    <source>
        <dbReference type="Proteomes" id="UP000735302"/>
    </source>
</evidence>
<proteinExistence type="predicted"/>
<keyword evidence="3" id="KW-1185">Reference proteome</keyword>